<dbReference type="Pfam" id="PF12874">
    <property type="entry name" value="zf-met"/>
    <property type="match status" value="1"/>
</dbReference>
<evidence type="ECO:0000256" key="4">
    <source>
        <dbReference type="ARBA" id="ARBA00022833"/>
    </source>
</evidence>
<proteinExistence type="predicted"/>
<evidence type="ECO:0000256" key="6">
    <source>
        <dbReference type="SAM" id="MobiDB-lite"/>
    </source>
</evidence>
<evidence type="ECO:0000256" key="5">
    <source>
        <dbReference type="ARBA" id="ARBA00023242"/>
    </source>
</evidence>
<dbReference type="GO" id="GO:0071013">
    <property type="term" value="C:catalytic step 2 spliceosome"/>
    <property type="evidence" value="ECO:0007669"/>
    <property type="project" value="TreeGrafter"/>
</dbReference>
<keyword evidence="5" id="KW-0539">Nucleus</keyword>
<gene>
    <name evidence="8" type="ORF">B296_00021924</name>
</gene>
<dbReference type="GO" id="GO:0071004">
    <property type="term" value="C:U2-type prespliceosome"/>
    <property type="evidence" value="ECO:0007669"/>
    <property type="project" value="TreeGrafter"/>
</dbReference>
<keyword evidence="3" id="KW-0863">Zinc-finger</keyword>
<dbReference type="SMART" id="SM00451">
    <property type="entry name" value="ZnF_U1"/>
    <property type="match status" value="1"/>
</dbReference>
<protein>
    <recommendedName>
        <fullName evidence="7">Matrin-type domain-containing protein</fullName>
    </recommendedName>
</protein>
<feature type="compositionally biased region" description="Polar residues" evidence="6">
    <location>
        <begin position="249"/>
        <end position="267"/>
    </location>
</feature>
<evidence type="ECO:0000256" key="3">
    <source>
        <dbReference type="ARBA" id="ARBA00022771"/>
    </source>
</evidence>
<feature type="region of interest" description="Disordered" evidence="6">
    <location>
        <begin position="37"/>
        <end position="72"/>
    </location>
</feature>
<comment type="subcellular location">
    <subcellularLocation>
        <location evidence="1">Nucleus</location>
    </subcellularLocation>
</comment>
<dbReference type="PANTHER" id="PTHR23205">
    <property type="entry name" value="SPLICING FACTOR 3A SUBUNIT 2"/>
    <property type="match status" value="1"/>
</dbReference>
<evidence type="ECO:0000256" key="1">
    <source>
        <dbReference type="ARBA" id="ARBA00004123"/>
    </source>
</evidence>
<dbReference type="Proteomes" id="UP000287651">
    <property type="component" value="Unassembled WGS sequence"/>
</dbReference>
<evidence type="ECO:0000313" key="9">
    <source>
        <dbReference type="Proteomes" id="UP000287651"/>
    </source>
</evidence>
<evidence type="ECO:0000259" key="7">
    <source>
        <dbReference type="PROSITE" id="PS50171"/>
    </source>
</evidence>
<dbReference type="GO" id="GO:0003676">
    <property type="term" value="F:nucleic acid binding"/>
    <property type="evidence" value="ECO:0007669"/>
    <property type="project" value="InterPro"/>
</dbReference>
<comment type="caution">
    <text evidence="8">The sequence shown here is derived from an EMBL/GenBank/DDBJ whole genome shotgun (WGS) entry which is preliminary data.</text>
</comment>
<dbReference type="InterPro" id="IPR000690">
    <property type="entry name" value="Matrin/U1-C_Znf_C2H2"/>
</dbReference>
<dbReference type="Gene3D" id="3.30.160.60">
    <property type="entry name" value="Classic Zinc Finger"/>
    <property type="match status" value="1"/>
</dbReference>
<organism evidence="8 9">
    <name type="scientific">Ensete ventricosum</name>
    <name type="common">Abyssinian banana</name>
    <name type="synonym">Musa ensete</name>
    <dbReference type="NCBI Taxonomy" id="4639"/>
    <lineage>
        <taxon>Eukaryota</taxon>
        <taxon>Viridiplantae</taxon>
        <taxon>Streptophyta</taxon>
        <taxon>Embryophyta</taxon>
        <taxon>Tracheophyta</taxon>
        <taxon>Spermatophyta</taxon>
        <taxon>Magnoliopsida</taxon>
        <taxon>Liliopsida</taxon>
        <taxon>Zingiberales</taxon>
        <taxon>Musaceae</taxon>
        <taxon>Ensete</taxon>
    </lineage>
</organism>
<feature type="domain" description="Matrin-type" evidence="7">
    <location>
        <begin position="88"/>
        <end position="118"/>
    </location>
</feature>
<evidence type="ECO:0000313" key="8">
    <source>
        <dbReference type="EMBL" id="RRT62132.1"/>
    </source>
</evidence>
<dbReference type="AlphaFoldDB" id="A0A426ZDV9"/>
<dbReference type="PROSITE" id="PS50171">
    <property type="entry name" value="ZF_MATRIN"/>
    <property type="match status" value="1"/>
</dbReference>
<dbReference type="InterPro" id="IPR036236">
    <property type="entry name" value="Znf_C2H2_sf"/>
</dbReference>
<feature type="region of interest" description="Disordered" evidence="6">
    <location>
        <begin position="120"/>
        <end position="142"/>
    </location>
</feature>
<sequence length="300" mass="33264">MLSRLFYGPLSHAPSWVVSRHGSGPGIEAGQRRCRLRKERGDRPLETTPAARPRDHRPRQGSLLHAKPSRKAIPLNPKHLRKSGAIYYECKLCLTLHNNEGNYLAHTQGKRHQTNLAKRAAREAKDAPAQPQPHKCKVSLRKSGNSHRSHSQIMCSPVVGGLQVQTRSQAVGAAHEERDSEQDEREVGYSPRVEEAQSGAPIGKRSHKERLTTVETRLNVLEASLEELYQGQRRLLGVESSQEEADLGSTASAFTGAEQGTSCSARRSSPKRMVVSETSSEKNVKRKVAPTEQISRRDKS</sequence>
<dbReference type="InterPro" id="IPR013087">
    <property type="entry name" value="Znf_C2H2_type"/>
</dbReference>
<dbReference type="GO" id="GO:0008270">
    <property type="term" value="F:zinc ion binding"/>
    <property type="evidence" value="ECO:0007669"/>
    <property type="project" value="UniProtKB-KW"/>
</dbReference>
<dbReference type="PANTHER" id="PTHR23205:SF0">
    <property type="entry name" value="SPLICING FACTOR 3A SUBUNIT 2"/>
    <property type="match status" value="1"/>
</dbReference>
<dbReference type="SUPFAM" id="SSF57667">
    <property type="entry name" value="beta-beta-alpha zinc fingers"/>
    <property type="match status" value="1"/>
</dbReference>
<evidence type="ECO:0000256" key="2">
    <source>
        <dbReference type="ARBA" id="ARBA00022723"/>
    </source>
</evidence>
<dbReference type="GO" id="GO:0005686">
    <property type="term" value="C:U2 snRNP"/>
    <property type="evidence" value="ECO:0007669"/>
    <property type="project" value="TreeGrafter"/>
</dbReference>
<feature type="region of interest" description="Disordered" evidence="6">
    <location>
        <begin position="167"/>
        <end position="209"/>
    </location>
</feature>
<name>A0A426ZDV9_ENSVE</name>
<dbReference type="InterPro" id="IPR003604">
    <property type="entry name" value="Matrin/U1-like-C_Znf_C2H2"/>
</dbReference>
<accession>A0A426ZDV9</accession>
<keyword evidence="2" id="KW-0479">Metal-binding</keyword>
<reference evidence="8 9" key="1">
    <citation type="journal article" date="2014" name="Agronomy (Basel)">
        <title>A Draft Genome Sequence for Ensete ventricosum, the Drought-Tolerant Tree Against Hunger.</title>
        <authorList>
            <person name="Harrison J."/>
            <person name="Moore K.A."/>
            <person name="Paszkiewicz K."/>
            <person name="Jones T."/>
            <person name="Grant M."/>
            <person name="Ambacheew D."/>
            <person name="Muzemil S."/>
            <person name="Studholme D.J."/>
        </authorList>
    </citation>
    <scope>NUCLEOTIDE SEQUENCE [LARGE SCALE GENOMIC DNA]</scope>
</reference>
<dbReference type="EMBL" id="AMZH03007108">
    <property type="protein sequence ID" value="RRT62132.1"/>
    <property type="molecule type" value="Genomic_DNA"/>
</dbReference>
<dbReference type="InterPro" id="IPR052092">
    <property type="entry name" value="SF3A2"/>
</dbReference>
<keyword evidence="4" id="KW-0862">Zinc</keyword>
<feature type="region of interest" description="Disordered" evidence="6">
    <location>
        <begin position="247"/>
        <end position="300"/>
    </location>
</feature>
<dbReference type="GO" id="GO:0000245">
    <property type="term" value="P:spliceosomal complex assembly"/>
    <property type="evidence" value="ECO:0007669"/>
    <property type="project" value="TreeGrafter"/>
</dbReference>